<evidence type="ECO:0000256" key="1">
    <source>
        <dbReference type="ARBA" id="ARBA00007043"/>
    </source>
</evidence>
<reference evidence="4" key="1">
    <citation type="submission" date="2020-12" db="EMBL/GenBank/DDBJ databases">
        <authorList>
            <consortium name="Molecular Ecology Group"/>
        </authorList>
    </citation>
    <scope>NUCLEOTIDE SEQUENCE</scope>
    <source>
        <strain evidence="4">TBG_1078</strain>
    </source>
</reference>
<keyword evidence="5" id="KW-1185">Reference proteome</keyword>
<feature type="compositionally biased region" description="Basic residues" evidence="2">
    <location>
        <begin position="1"/>
        <end position="12"/>
    </location>
</feature>
<evidence type="ECO:0000256" key="2">
    <source>
        <dbReference type="SAM" id="MobiDB-lite"/>
    </source>
</evidence>
<comment type="similarity">
    <text evidence="1">Belongs to the GAGE family.</text>
</comment>
<gene>
    <name evidence="4" type="ORF">NYPRO_LOCUS12292</name>
</gene>
<protein>
    <submittedName>
        <fullName evidence="4">(raccoon dog) hypothetical protein</fullName>
    </submittedName>
</protein>
<dbReference type="PANTHER" id="PTHR14047">
    <property type="entry name" value="P ANTIGEN FAMILY MEMBER 5-RELATED"/>
    <property type="match status" value="1"/>
</dbReference>
<evidence type="ECO:0000313" key="4">
    <source>
        <dbReference type="EMBL" id="CAD7679493.1"/>
    </source>
</evidence>
<feature type="region of interest" description="Disordered" evidence="2">
    <location>
        <begin position="80"/>
        <end position="105"/>
    </location>
</feature>
<dbReference type="Proteomes" id="UP000645828">
    <property type="component" value="Unassembled WGS sequence"/>
</dbReference>
<dbReference type="InterPro" id="IPR008625">
    <property type="entry name" value="GAGE_fam"/>
</dbReference>
<name>A0A811YSU8_NYCPR</name>
<dbReference type="AlphaFoldDB" id="A0A811YSU8"/>
<feature type="domain" description="GAGE" evidence="3">
    <location>
        <begin position="1"/>
        <end position="112"/>
    </location>
</feature>
<proteinExistence type="inferred from homology"/>
<feature type="region of interest" description="Disordered" evidence="2">
    <location>
        <begin position="1"/>
        <end position="68"/>
    </location>
</feature>
<evidence type="ECO:0000313" key="5">
    <source>
        <dbReference type="Proteomes" id="UP000645828"/>
    </source>
</evidence>
<organism evidence="4 5">
    <name type="scientific">Nyctereutes procyonoides</name>
    <name type="common">Raccoon dog</name>
    <name type="synonym">Canis procyonoides</name>
    <dbReference type="NCBI Taxonomy" id="34880"/>
    <lineage>
        <taxon>Eukaryota</taxon>
        <taxon>Metazoa</taxon>
        <taxon>Chordata</taxon>
        <taxon>Craniata</taxon>
        <taxon>Vertebrata</taxon>
        <taxon>Euteleostomi</taxon>
        <taxon>Mammalia</taxon>
        <taxon>Eutheria</taxon>
        <taxon>Laurasiatheria</taxon>
        <taxon>Carnivora</taxon>
        <taxon>Caniformia</taxon>
        <taxon>Canidae</taxon>
        <taxon>Nyctereutes</taxon>
    </lineage>
</organism>
<dbReference type="Pfam" id="PF05831">
    <property type="entry name" value="GAGE"/>
    <property type="match status" value="1"/>
</dbReference>
<dbReference type="EMBL" id="CAJHUB010000728">
    <property type="protein sequence ID" value="CAD7679493.1"/>
    <property type="molecule type" value="Genomic_DNA"/>
</dbReference>
<accession>A0A811YSU8</accession>
<evidence type="ECO:0000259" key="3">
    <source>
        <dbReference type="SMART" id="SM01379"/>
    </source>
</evidence>
<dbReference type="SMART" id="SM01379">
    <property type="entry name" value="GAGE"/>
    <property type="match status" value="1"/>
</dbReference>
<comment type="caution">
    <text evidence="4">The sequence shown here is derived from an EMBL/GenBank/DDBJ whole genome shotgun (WGS) entry which is preliminary data.</text>
</comment>
<dbReference type="InterPro" id="IPR031320">
    <property type="entry name" value="GAGE"/>
</dbReference>
<dbReference type="PANTHER" id="PTHR14047:SF1">
    <property type="entry name" value="P ANTIGEN FAMILY MEMBER 3"/>
    <property type="match status" value="1"/>
</dbReference>
<sequence>MSGRVRSRSRSKQGREDRGSAQPAAGVVTPPPTQAEQLKPKEKPTKTQDIIPDQGKEVEGAPVIQGSEPEADVQELLETKAGDITEVDPDVKGTSLPTVEPSKMPEAGMLSIDNADQEGLFLNITSFIMYISI</sequence>